<dbReference type="Pfam" id="PF03224">
    <property type="entry name" value="V-ATPase_H_N"/>
    <property type="match status" value="1"/>
</dbReference>
<feature type="domain" description="EDR1/CTR1/ARMC3-like peptidase-like" evidence="3">
    <location>
        <begin position="649"/>
        <end position="787"/>
    </location>
</feature>
<feature type="repeat" description="ARM" evidence="2">
    <location>
        <begin position="357"/>
        <end position="399"/>
    </location>
</feature>
<dbReference type="InterPro" id="IPR058678">
    <property type="entry name" value="ARM_PUB"/>
</dbReference>
<dbReference type="GO" id="GO:0000221">
    <property type="term" value="C:vacuolar proton-transporting V-type ATPase, V1 domain"/>
    <property type="evidence" value="ECO:0007669"/>
    <property type="project" value="InterPro"/>
</dbReference>
<feature type="domain" description="U-box" evidence="4">
    <location>
        <begin position="289"/>
        <end position="525"/>
    </location>
</feature>
<dbReference type="InterPro" id="IPR016024">
    <property type="entry name" value="ARM-type_fold"/>
</dbReference>
<dbReference type="PROSITE" id="PS50176">
    <property type="entry name" value="ARM_REPEAT"/>
    <property type="match status" value="2"/>
</dbReference>
<evidence type="ECO:0000313" key="6">
    <source>
        <dbReference type="Proteomes" id="UP000694580"/>
    </source>
</evidence>
<dbReference type="InterPro" id="IPR052441">
    <property type="entry name" value="Armadillo-Ser/Thr_Kinase"/>
</dbReference>
<reference evidence="5" key="3">
    <citation type="submission" date="2025-09" db="UniProtKB">
        <authorList>
            <consortium name="Ensembl"/>
        </authorList>
    </citation>
    <scope>IDENTIFICATION</scope>
</reference>
<dbReference type="SUPFAM" id="SSF48371">
    <property type="entry name" value="ARM repeat"/>
    <property type="match status" value="1"/>
</dbReference>
<gene>
    <name evidence="5" type="primary">ARMC3</name>
</gene>
<dbReference type="InterPro" id="IPR004908">
    <property type="entry name" value="ATPase_V1-cplx_hsu"/>
</dbReference>
<evidence type="ECO:0008006" key="7">
    <source>
        <dbReference type="Google" id="ProtNLM"/>
    </source>
</evidence>
<accession>A0AAY4F1C9</accession>
<dbReference type="PANTHER" id="PTHR46618">
    <property type="entry name" value="ARMADILLO REPEAT-CONTAINING PROTEIN 3"/>
    <property type="match status" value="1"/>
</dbReference>
<dbReference type="AlphaFoldDB" id="A0AAY4F1C9"/>
<dbReference type="InterPro" id="IPR011989">
    <property type="entry name" value="ARM-like"/>
</dbReference>
<evidence type="ECO:0000256" key="2">
    <source>
        <dbReference type="PROSITE-ProRule" id="PRU00259"/>
    </source>
</evidence>
<proteinExistence type="predicted"/>
<reference evidence="5" key="2">
    <citation type="submission" date="2025-08" db="UniProtKB">
        <authorList>
            <consortium name="Ensembl"/>
        </authorList>
    </citation>
    <scope>IDENTIFICATION</scope>
</reference>
<dbReference type="GO" id="GO:0046961">
    <property type="term" value="F:proton-transporting ATPase activity, rotational mechanism"/>
    <property type="evidence" value="ECO:0007669"/>
    <property type="project" value="InterPro"/>
</dbReference>
<keyword evidence="1" id="KW-0677">Repeat</keyword>
<keyword evidence="6" id="KW-1185">Reference proteome</keyword>
<dbReference type="Proteomes" id="UP000694580">
    <property type="component" value="Chromosome 2"/>
</dbReference>
<protein>
    <recommendedName>
        <fullName evidence="7">Armadillo repeat-containing protein 3</fullName>
    </recommendedName>
</protein>
<dbReference type="PANTHER" id="PTHR46618:SF1">
    <property type="entry name" value="ARMADILLO REPEAT-CONTAINING PROTEIN 3"/>
    <property type="match status" value="1"/>
</dbReference>
<dbReference type="Gene3D" id="1.25.10.10">
    <property type="entry name" value="Leucine-rich Repeat Variant"/>
    <property type="match status" value="3"/>
</dbReference>
<dbReference type="InterPro" id="IPR055164">
    <property type="entry name" value="EDR1/CTR1/ARMC3-like_pept-like"/>
</dbReference>
<organism evidence="5 6">
    <name type="scientific">Denticeps clupeoides</name>
    <name type="common">denticle herring</name>
    <dbReference type="NCBI Taxonomy" id="299321"/>
    <lineage>
        <taxon>Eukaryota</taxon>
        <taxon>Metazoa</taxon>
        <taxon>Chordata</taxon>
        <taxon>Craniata</taxon>
        <taxon>Vertebrata</taxon>
        <taxon>Euteleostomi</taxon>
        <taxon>Actinopterygii</taxon>
        <taxon>Neopterygii</taxon>
        <taxon>Teleostei</taxon>
        <taxon>Clupei</taxon>
        <taxon>Clupeiformes</taxon>
        <taxon>Denticipitoidei</taxon>
        <taxon>Denticipitidae</taxon>
        <taxon>Denticeps</taxon>
    </lineage>
</organism>
<evidence type="ECO:0000313" key="5">
    <source>
        <dbReference type="Ensembl" id="ENSDCDP00010063204.1"/>
    </source>
</evidence>
<dbReference type="SMART" id="SM00185">
    <property type="entry name" value="ARM"/>
    <property type="match status" value="9"/>
</dbReference>
<reference evidence="5 6" key="1">
    <citation type="submission" date="2020-06" db="EMBL/GenBank/DDBJ databases">
        <authorList>
            <consortium name="Wellcome Sanger Institute Data Sharing"/>
        </authorList>
    </citation>
    <scope>NUCLEOTIDE SEQUENCE [LARGE SCALE GENOMIC DNA]</scope>
</reference>
<dbReference type="GeneTree" id="ENSGT00940000157476"/>
<sequence length="800" mass="87790">TGKKTKKSPETPTNDAFDSLSIETKQAATVVLMLNSPEEEVLLKASEAILRFAEKGDVNRSSLLSLGALEPLLSLISHEDKLIRKNAFMALGSLASHGDVKLLLKKNDAVPQMVAKLSHEDDVVILECATLCLALLSTDFGCKVQIFDNKGMEALIRLLTNPHPNIKKNSVECIYNLVQDSQSLVAVCKLKGISPLLELLHTDVPAIQDVALHTLECITVDRETQAAFRMEKGFDIILEFLTNQKYSDLHALALKVVCNCLGDSGSVPVIEETGVLEKLLQFVVTSNLHEVQASAIKAISRVARSCENRKILQDKDVEKVLVDLLAVENSNISSAACQTVAVMSENLASRDTFRHLDGIMPIVQLLNSENAEVQEAAAQALSSLTTGNQPNAQVVDDAKGDVLLIRCLQSGNPNAVAHAAITLANMASHESLRDSILSHGAMQALVPHLQYGEKHLIISITQAVASLACDAEGRMEFRNTGGLPPLIKLLLSNDAEVRRNGCWAVSVCASDEPTATEMCKLGALEILQELNLSTSRKNKFSELALQKLLDNNLSVKYSLTGHLSPSDIITDGFYDPGQVQVGHRVPALEDLSKQAVNQHRPVIAVNGKPHNLTSSKALRNKRPSFFLYSEENQKDRKESERQPWTLPCDVAFHNMVTEAAKTILPLQDDTEQYRALAKLVSDAMGGAVNPDELHNFLFELHLSELKHKHQSNIIPIGRIRKGTYYHRAMLFKALADRIGLVCSLVRGSYNRAWNEVFVSRASSGVPGYFHKPQSYIVDLMHDPGNLMRNDSLEAAQYQSI</sequence>
<name>A0AAY4F1C9_9TELE</name>
<feature type="repeat" description="ARM" evidence="2">
    <location>
        <begin position="150"/>
        <end position="192"/>
    </location>
</feature>
<dbReference type="InterPro" id="IPR000225">
    <property type="entry name" value="Armadillo"/>
</dbReference>
<evidence type="ECO:0000256" key="1">
    <source>
        <dbReference type="ARBA" id="ARBA00022737"/>
    </source>
</evidence>
<dbReference type="Pfam" id="PF25598">
    <property type="entry name" value="ARM_PUB"/>
    <property type="match status" value="1"/>
</dbReference>
<evidence type="ECO:0000259" key="4">
    <source>
        <dbReference type="Pfam" id="PF25598"/>
    </source>
</evidence>
<dbReference type="Pfam" id="PF14381">
    <property type="entry name" value="EDR1_CTR1_ARMC3_pept"/>
    <property type="match status" value="1"/>
</dbReference>
<evidence type="ECO:0000259" key="3">
    <source>
        <dbReference type="Pfam" id="PF14381"/>
    </source>
</evidence>
<dbReference type="Ensembl" id="ENSDCDT00010074012.1">
    <property type="protein sequence ID" value="ENSDCDP00010063204.1"/>
    <property type="gene ID" value="ENSDCDG00010034510.1"/>
</dbReference>